<dbReference type="EMBL" id="JAAGRN010000004">
    <property type="protein sequence ID" value="NDY83213.1"/>
    <property type="molecule type" value="Genomic_DNA"/>
</dbReference>
<dbReference type="NCBIfam" id="NF002058">
    <property type="entry name" value="PRK00888.1"/>
    <property type="match status" value="1"/>
</dbReference>
<feature type="compositionally biased region" description="Low complexity" evidence="8">
    <location>
        <begin position="105"/>
        <end position="124"/>
    </location>
</feature>
<keyword evidence="1 7" id="KW-1003">Cell membrane</keyword>
<evidence type="ECO:0000256" key="1">
    <source>
        <dbReference type="ARBA" id="ARBA00022475"/>
    </source>
</evidence>
<feature type="compositionally biased region" description="Polar residues" evidence="8">
    <location>
        <begin position="125"/>
        <end position="153"/>
    </location>
</feature>
<dbReference type="GO" id="GO:0043093">
    <property type="term" value="P:FtsZ-dependent cytokinesis"/>
    <property type="evidence" value="ECO:0007669"/>
    <property type="project" value="UniProtKB-UniRule"/>
</dbReference>
<keyword evidence="6 7" id="KW-0131">Cell cycle</keyword>
<keyword evidence="7" id="KW-0997">Cell inner membrane</keyword>
<dbReference type="Pfam" id="PF04977">
    <property type="entry name" value="DivIC"/>
    <property type="match status" value="1"/>
</dbReference>
<proteinExistence type="inferred from homology"/>
<comment type="subunit">
    <text evidence="7">Part of a complex composed of FtsB, FtsL and FtsQ.</text>
</comment>
<dbReference type="InterPro" id="IPR007060">
    <property type="entry name" value="FtsL/DivIC"/>
</dbReference>
<feature type="region of interest" description="Disordered" evidence="8">
    <location>
        <begin position="90"/>
        <end position="153"/>
    </location>
</feature>
<gene>
    <name evidence="7 9" type="primary">ftsB</name>
    <name evidence="9" type="ORF">G3I67_08205</name>
</gene>
<evidence type="ECO:0000313" key="9">
    <source>
        <dbReference type="EMBL" id="NDY83213.1"/>
    </source>
</evidence>
<dbReference type="InterPro" id="IPR023081">
    <property type="entry name" value="Cell_div_FtsB"/>
</dbReference>
<feature type="topological domain" description="Cytoplasmic" evidence="7">
    <location>
        <begin position="1"/>
        <end position="3"/>
    </location>
</feature>
<evidence type="ECO:0000256" key="4">
    <source>
        <dbReference type="ARBA" id="ARBA00022989"/>
    </source>
</evidence>
<evidence type="ECO:0000256" key="7">
    <source>
        <dbReference type="HAMAP-Rule" id="MF_00599"/>
    </source>
</evidence>
<dbReference type="AlphaFoldDB" id="A0A6B2QZ66"/>
<reference evidence="9" key="1">
    <citation type="submission" date="2020-02" db="EMBL/GenBank/DDBJ databases">
        <authorList>
            <person name="Chen W.-M."/>
        </authorList>
    </citation>
    <scope>NUCLEOTIDE SEQUENCE</scope>
    <source>
        <strain evidence="9">NBD-18</strain>
    </source>
</reference>
<dbReference type="HAMAP" id="MF_00599">
    <property type="entry name" value="FtsB"/>
    <property type="match status" value="1"/>
</dbReference>
<name>A0A6B2QZ66_9BURK</name>
<evidence type="ECO:0000256" key="3">
    <source>
        <dbReference type="ARBA" id="ARBA00022692"/>
    </source>
</evidence>
<comment type="caution">
    <text evidence="9">The sequence shown here is derived from an EMBL/GenBank/DDBJ whole genome shotgun (WGS) entry which is preliminary data.</text>
</comment>
<keyword evidence="4 7" id="KW-1133">Transmembrane helix</keyword>
<dbReference type="GO" id="GO:0030428">
    <property type="term" value="C:cell septum"/>
    <property type="evidence" value="ECO:0007669"/>
    <property type="project" value="TreeGrafter"/>
</dbReference>
<comment type="function">
    <text evidence="7">Essential cell division protein. May link together the upstream cell division proteins, which are predominantly cytoplasmic, with the downstream cell division proteins, which are predominantly periplasmic.</text>
</comment>
<dbReference type="PANTHER" id="PTHR37485:SF1">
    <property type="entry name" value="CELL DIVISION PROTEIN FTSB"/>
    <property type="match status" value="1"/>
</dbReference>
<keyword evidence="5 7" id="KW-0472">Membrane</keyword>
<evidence type="ECO:0000256" key="8">
    <source>
        <dbReference type="SAM" id="MobiDB-lite"/>
    </source>
</evidence>
<dbReference type="RefSeq" id="WP_163654038.1">
    <property type="nucleotide sequence ID" value="NZ_JAAGRN010000004.1"/>
</dbReference>
<sequence length="153" mass="16531">MRLLLLLLIALVGLIQYPLWMGRGGWFAVWDLQTQVASQKSINDGLRARNQALDAEVVDLREGTAAAEEKARAELGMMRQTEVYVQILPPDVNPPELKAQAKGKPQGALSAQPAPAAATNKPAQSKPTTQPAQQKSTTQPAQPKSTPQSGQQR</sequence>
<organism evidence="9">
    <name type="scientific">Sheuella amnicola</name>
    <dbReference type="NCBI Taxonomy" id="2707330"/>
    <lineage>
        <taxon>Bacteria</taxon>
        <taxon>Pseudomonadati</taxon>
        <taxon>Pseudomonadota</taxon>
        <taxon>Betaproteobacteria</taxon>
        <taxon>Burkholderiales</taxon>
        <taxon>Alcaligenaceae</taxon>
        <taxon>Sheuella</taxon>
    </lineage>
</organism>
<keyword evidence="2 7" id="KW-0132">Cell division</keyword>
<dbReference type="PANTHER" id="PTHR37485">
    <property type="entry name" value="CELL DIVISION PROTEIN FTSB"/>
    <property type="match status" value="1"/>
</dbReference>
<dbReference type="GO" id="GO:0032153">
    <property type="term" value="C:cell division site"/>
    <property type="evidence" value="ECO:0007669"/>
    <property type="project" value="UniProtKB-UniRule"/>
</dbReference>
<comment type="subcellular location">
    <subcellularLocation>
        <location evidence="7">Cell inner membrane</location>
        <topology evidence="7">Single-pass type II membrane protein</topology>
    </subcellularLocation>
    <text evidence="7">Localizes to the division septum.</text>
</comment>
<evidence type="ECO:0000256" key="5">
    <source>
        <dbReference type="ARBA" id="ARBA00023136"/>
    </source>
</evidence>
<protein>
    <recommendedName>
        <fullName evidence="7">Cell division protein FtsB</fullName>
    </recommendedName>
</protein>
<comment type="similarity">
    <text evidence="7">Belongs to the FtsB family.</text>
</comment>
<accession>A0A6B2QZ66</accession>
<feature type="topological domain" description="Periplasmic" evidence="7">
    <location>
        <begin position="22"/>
        <end position="153"/>
    </location>
</feature>
<keyword evidence="3 7" id="KW-0812">Transmembrane</keyword>
<dbReference type="GO" id="GO:0005886">
    <property type="term" value="C:plasma membrane"/>
    <property type="evidence" value="ECO:0007669"/>
    <property type="project" value="UniProtKB-SubCell"/>
</dbReference>
<evidence type="ECO:0000256" key="2">
    <source>
        <dbReference type="ARBA" id="ARBA00022618"/>
    </source>
</evidence>
<evidence type="ECO:0000256" key="6">
    <source>
        <dbReference type="ARBA" id="ARBA00023306"/>
    </source>
</evidence>